<dbReference type="EMBL" id="GBXM01070390">
    <property type="protein sequence ID" value="JAH38187.1"/>
    <property type="molecule type" value="Transcribed_RNA"/>
</dbReference>
<accession>A0A0E9SAC6</accession>
<dbReference type="AlphaFoldDB" id="A0A0E9SAC6"/>
<reference evidence="1" key="2">
    <citation type="journal article" date="2015" name="Fish Shellfish Immunol.">
        <title>Early steps in the European eel (Anguilla anguilla)-Vibrio vulnificus interaction in the gills: Role of the RtxA13 toxin.</title>
        <authorList>
            <person name="Callol A."/>
            <person name="Pajuelo D."/>
            <person name="Ebbesson L."/>
            <person name="Teles M."/>
            <person name="MacKenzie S."/>
            <person name="Amaro C."/>
        </authorList>
    </citation>
    <scope>NUCLEOTIDE SEQUENCE</scope>
</reference>
<evidence type="ECO:0000313" key="1">
    <source>
        <dbReference type="EMBL" id="JAH38187.1"/>
    </source>
</evidence>
<name>A0A0E9SAC6_ANGAN</name>
<organism evidence="1">
    <name type="scientific">Anguilla anguilla</name>
    <name type="common">European freshwater eel</name>
    <name type="synonym">Muraena anguilla</name>
    <dbReference type="NCBI Taxonomy" id="7936"/>
    <lineage>
        <taxon>Eukaryota</taxon>
        <taxon>Metazoa</taxon>
        <taxon>Chordata</taxon>
        <taxon>Craniata</taxon>
        <taxon>Vertebrata</taxon>
        <taxon>Euteleostomi</taxon>
        <taxon>Actinopterygii</taxon>
        <taxon>Neopterygii</taxon>
        <taxon>Teleostei</taxon>
        <taxon>Anguilliformes</taxon>
        <taxon>Anguillidae</taxon>
        <taxon>Anguilla</taxon>
    </lineage>
</organism>
<protein>
    <submittedName>
        <fullName evidence="1">Uncharacterized protein</fullName>
    </submittedName>
</protein>
<reference evidence="1" key="1">
    <citation type="submission" date="2014-11" db="EMBL/GenBank/DDBJ databases">
        <authorList>
            <person name="Amaro Gonzalez C."/>
        </authorList>
    </citation>
    <scope>NUCLEOTIDE SEQUENCE</scope>
</reference>
<sequence>MRFYSSTNLLLKTQSLASYTVRMK</sequence>
<proteinExistence type="predicted"/>